<comment type="subcellular location">
    <subcellularLocation>
        <location evidence="1">Cell membrane</location>
        <topology evidence="1">Multi-pass membrane protein</topology>
    </subcellularLocation>
</comment>
<dbReference type="RefSeq" id="WP_212994230.1">
    <property type="nucleotide sequence ID" value="NZ_BAABEA010000002.1"/>
</dbReference>
<accession>A0A919SVK4</accession>
<dbReference type="Pfam" id="PF07690">
    <property type="entry name" value="MFS_1"/>
    <property type="match status" value="1"/>
</dbReference>
<reference evidence="7" key="1">
    <citation type="submission" date="2021-03" db="EMBL/GenBank/DDBJ databases">
        <title>Whole genome shotgun sequence of Actinoplanes auranticolor NBRC 12245.</title>
        <authorList>
            <person name="Komaki H."/>
            <person name="Tamura T."/>
        </authorList>
    </citation>
    <scope>NUCLEOTIDE SEQUENCE</scope>
    <source>
        <strain evidence="7">NBRC 12245</strain>
    </source>
</reference>
<dbReference type="InterPro" id="IPR036259">
    <property type="entry name" value="MFS_trans_sf"/>
</dbReference>
<feature type="transmembrane region" description="Helical" evidence="5">
    <location>
        <begin position="114"/>
        <end position="136"/>
    </location>
</feature>
<feature type="transmembrane region" description="Helical" evidence="5">
    <location>
        <begin position="54"/>
        <end position="74"/>
    </location>
</feature>
<sequence length="449" mass="45521">MSVDSDLSRAGILRRPYALPTVGAWSLVFLAAFESLAVTTIMPVVTSDLDGRGLYALAFSSTLAAGVVGMVAIGSWADRRGPAVPLFTAIAVFAAGLAVAGTATSMPVFVAARFLQGLGAGGMTVALYVLVALVYPAPLHIKIFGAFASAWVLPSMVGPFVAGFVADALSWHWVFLGVVALVAVAAGMMVPAVRGRDRASADRVPASATDARRVAEAAVVAVSVVVLSSLGELDRSAAWLLAPVAVVVIGFALRHLVPPGTYRIRAGLPATVVLCGVAGGVFFGTEVYLPLLLHDRYGLPAWLSGITLTAGAIAWALASAVQGRLGDRLDPGTAIRTGATLLAGGAALELVTAVAHLHPAMAAVGWFAAGAGMGTLYPRISTLVLALSAPGEEGFNTAAKSISDAVGGSVALALSGLLFALAPFTGPFLFTTLLGAGTVLIALRVAASR</sequence>
<feature type="domain" description="Major facilitator superfamily (MFS) profile" evidence="6">
    <location>
        <begin position="20"/>
        <end position="449"/>
    </location>
</feature>
<name>A0A919SVK4_9ACTN</name>
<dbReference type="InterPro" id="IPR020846">
    <property type="entry name" value="MFS_dom"/>
</dbReference>
<dbReference type="GO" id="GO:0005886">
    <property type="term" value="C:plasma membrane"/>
    <property type="evidence" value="ECO:0007669"/>
    <property type="project" value="UniProtKB-SubCell"/>
</dbReference>
<evidence type="ECO:0000256" key="1">
    <source>
        <dbReference type="ARBA" id="ARBA00004651"/>
    </source>
</evidence>
<dbReference type="PANTHER" id="PTHR23501:SF154">
    <property type="entry name" value="MULTIDRUG-EFFLUX TRANSPORTER RV1634-RELATED"/>
    <property type="match status" value="1"/>
</dbReference>
<feature type="transmembrane region" description="Helical" evidence="5">
    <location>
        <begin position="214"/>
        <end position="231"/>
    </location>
</feature>
<proteinExistence type="predicted"/>
<feature type="transmembrane region" description="Helical" evidence="5">
    <location>
        <begin position="171"/>
        <end position="193"/>
    </location>
</feature>
<evidence type="ECO:0000256" key="2">
    <source>
        <dbReference type="ARBA" id="ARBA00022692"/>
    </source>
</evidence>
<dbReference type="InterPro" id="IPR011701">
    <property type="entry name" value="MFS"/>
</dbReference>
<dbReference type="AlphaFoldDB" id="A0A919SVK4"/>
<dbReference type="PROSITE" id="PS50850">
    <property type="entry name" value="MFS"/>
    <property type="match status" value="1"/>
</dbReference>
<feature type="transmembrane region" description="Helical" evidence="5">
    <location>
        <begin position="237"/>
        <end position="256"/>
    </location>
</feature>
<keyword evidence="2 5" id="KW-0812">Transmembrane</keyword>
<feature type="transmembrane region" description="Helical" evidence="5">
    <location>
        <begin position="401"/>
        <end position="422"/>
    </location>
</feature>
<protein>
    <submittedName>
        <fullName evidence="7">MFS transporter</fullName>
    </submittedName>
</protein>
<dbReference type="Proteomes" id="UP000681340">
    <property type="component" value="Unassembled WGS sequence"/>
</dbReference>
<dbReference type="PANTHER" id="PTHR23501">
    <property type="entry name" value="MAJOR FACILITATOR SUPERFAMILY"/>
    <property type="match status" value="1"/>
</dbReference>
<feature type="transmembrane region" description="Helical" evidence="5">
    <location>
        <begin position="301"/>
        <end position="321"/>
    </location>
</feature>
<evidence type="ECO:0000256" key="3">
    <source>
        <dbReference type="ARBA" id="ARBA00022989"/>
    </source>
</evidence>
<keyword evidence="3 5" id="KW-1133">Transmembrane helix</keyword>
<keyword evidence="4 5" id="KW-0472">Membrane</keyword>
<feature type="transmembrane region" description="Helical" evidence="5">
    <location>
        <begin position="86"/>
        <end position="108"/>
    </location>
</feature>
<feature type="transmembrane region" description="Helical" evidence="5">
    <location>
        <begin position="268"/>
        <end position="289"/>
    </location>
</feature>
<evidence type="ECO:0000259" key="6">
    <source>
        <dbReference type="PROSITE" id="PS50850"/>
    </source>
</evidence>
<feature type="transmembrane region" description="Helical" evidence="5">
    <location>
        <begin position="333"/>
        <end position="357"/>
    </location>
</feature>
<dbReference type="Gene3D" id="1.20.1250.20">
    <property type="entry name" value="MFS general substrate transporter like domains"/>
    <property type="match status" value="1"/>
</dbReference>
<dbReference type="GO" id="GO:0022857">
    <property type="term" value="F:transmembrane transporter activity"/>
    <property type="evidence" value="ECO:0007669"/>
    <property type="project" value="InterPro"/>
</dbReference>
<keyword evidence="8" id="KW-1185">Reference proteome</keyword>
<evidence type="ECO:0000256" key="4">
    <source>
        <dbReference type="ARBA" id="ARBA00023136"/>
    </source>
</evidence>
<dbReference type="PRINTS" id="PR01036">
    <property type="entry name" value="TCRTETB"/>
</dbReference>
<evidence type="ECO:0000313" key="7">
    <source>
        <dbReference type="EMBL" id="GIM79160.1"/>
    </source>
</evidence>
<gene>
    <name evidence="7" type="ORF">Aau02nite_84380</name>
</gene>
<comment type="caution">
    <text evidence="7">The sequence shown here is derived from an EMBL/GenBank/DDBJ whole genome shotgun (WGS) entry which is preliminary data.</text>
</comment>
<feature type="transmembrane region" description="Helical" evidence="5">
    <location>
        <begin position="363"/>
        <end position="389"/>
    </location>
</feature>
<feature type="transmembrane region" description="Helical" evidence="5">
    <location>
        <begin position="143"/>
        <end position="165"/>
    </location>
</feature>
<feature type="transmembrane region" description="Helical" evidence="5">
    <location>
        <begin position="21"/>
        <end position="42"/>
    </location>
</feature>
<dbReference type="SUPFAM" id="SSF103473">
    <property type="entry name" value="MFS general substrate transporter"/>
    <property type="match status" value="1"/>
</dbReference>
<evidence type="ECO:0000256" key="5">
    <source>
        <dbReference type="SAM" id="Phobius"/>
    </source>
</evidence>
<feature type="transmembrane region" description="Helical" evidence="5">
    <location>
        <begin position="428"/>
        <end position="447"/>
    </location>
</feature>
<evidence type="ECO:0000313" key="8">
    <source>
        <dbReference type="Proteomes" id="UP000681340"/>
    </source>
</evidence>
<dbReference type="EMBL" id="BOQL01000080">
    <property type="protein sequence ID" value="GIM79160.1"/>
    <property type="molecule type" value="Genomic_DNA"/>
</dbReference>
<organism evidence="7 8">
    <name type="scientific">Actinoplanes auranticolor</name>
    <dbReference type="NCBI Taxonomy" id="47988"/>
    <lineage>
        <taxon>Bacteria</taxon>
        <taxon>Bacillati</taxon>
        <taxon>Actinomycetota</taxon>
        <taxon>Actinomycetes</taxon>
        <taxon>Micromonosporales</taxon>
        <taxon>Micromonosporaceae</taxon>
        <taxon>Actinoplanes</taxon>
    </lineage>
</organism>